<keyword evidence="3 6" id="KW-0521">NADP</keyword>
<evidence type="ECO:0000256" key="5">
    <source>
        <dbReference type="ARBA" id="ARBA00023027"/>
    </source>
</evidence>
<comment type="catalytic activity">
    <reaction evidence="6">
        <text>L-aspartate + NAD(+) + H2O = oxaloacetate + NH4(+) + NADH + H(+)</text>
        <dbReference type="Rhea" id="RHEA:11788"/>
        <dbReference type="ChEBI" id="CHEBI:15377"/>
        <dbReference type="ChEBI" id="CHEBI:15378"/>
        <dbReference type="ChEBI" id="CHEBI:16452"/>
        <dbReference type="ChEBI" id="CHEBI:28938"/>
        <dbReference type="ChEBI" id="CHEBI:29991"/>
        <dbReference type="ChEBI" id="CHEBI:57540"/>
        <dbReference type="ChEBI" id="CHEBI:57945"/>
        <dbReference type="EC" id="1.4.1.21"/>
    </reaction>
</comment>
<dbReference type="GO" id="GO:0050661">
    <property type="term" value="F:NADP binding"/>
    <property type="evidence" value="ECO:0007669"/>
    <property type="project" value="UniProtKB-UniRule"/>
</dbReference>
<organism evidence="9 10">
    <name type="scientific">Propylenella binzhouense</name>
    <dbReference type="NCBI Taxonomy" id="2555902"/>
    <lineage>
        <taxon>Bacteria</taxon>
        <taxon>Pseudomonadati</taxon>
        <taxon>Pseudomonadota</taxon>
        <taxon>Alphaproteobacteria</taxon>
        <taxon>Hyphomicrobiales</taxon>
        <taxon>Propylenellaceae</taxon>
        <taxon>Propylenella</taxon>
    </lineage>
</organism>
<protein>
    <recommendedName>
        <fullName evidence="6">L-aspartate dehydrogenase</fullName>
        <ecNumber evidence="6">1.4.1.21</ecNumber>
    </recommendedName>
</protein>
<keyword evidence="10" id="KW-1185">Reference proteome</keyword>
<feature type="binding site" evidence="6">
    <location>
        <position position="193"/>
    </location>
    <ligand>
        <name>NAD(+)</name>
        <dbReference type="ChEBI" id="CHEBI:57540"/>
    </ligand>
</feature>
<sequence>MPAAGKRVATIGFGAMARSLRASLAADEAMPAIGAALVPPGKVAAAPAGPDDVAFFPEVDALLAWRPELVVECASHQAVATVLPTVLRRGVDCVIVSIGALGDAAVRAEIEESARAGGARAVIASGAIGGLDVLRAAAAAGLDHVVYTGRKPPHAWLGSPAGERFDLAALRSETIIFEGDARAAAALYPKNANVTAAVALAGIGFERTRVTLVADPAIGRNIHELEAAGAFGSFRIRLENAPLPDNPKTSWLAALSIVQAIRSHFSSIR</sequence>
<accession>A0A964T4Y7</accession>
<dbReference type="InterPro" id="IPR020626">
    <property type="entry name" value="Asp_DH_prok"/>
</dbReference>
<dbReference type="PIRSF" id="PIRSF005227">
    <property type="entry name" value="Asp_dh_NAD_syn"/>
    <property type="match status" value="1"/>
</dbReference>
<dbReference type="GO" id="GO:0016639">
    <property type="term" value="F:oxidoreductase activity, acting on the CH-NH2 group of donors, NAD or NADP as acceptor"/>
    <property type="evidence" value="ECO:0007669"/>
    <property type="project" value="UniProtKB-UniRule"/>
</dbReference>
<dbReference type="PANTHER" id="PTHR31873:SF6">
    <property type="entry name" value="ASPARTATE DEHYDROGENASE DOMAIN-CONTAINING PROTEIN"/>
    <property type="match status" value="1"/>
</dbReference>
<dbReference type="NCBIfam" id="NF009828">
    <property type="entry name" value="PRK13303.1-3"/>
    <property type="match status" value="1"/>
</dbReference>
<feature type="domain" description="Aspartate/homoserine dehydrogenase NAD-binding" evidence="8">
    <location>
        <begin position="12"/>
        <end position="121"/>
    </location>
</feature>
<feature type="binding site" evidence="6">
    <location>
        <position position="127"/>
    </location>
    <ligand>
        <name>NAD(+)</name>
        <dbReference type="ChEBI" id="CHEBI:57540"/>
    </ligand>
</feature>
<dbReference type="AlphaFoldDB" id="A0A964T4Y7"/>
<name>A0A964T4Y7_9HYPH</name>
<comment type="similarity">
    <text evidence="1 6">Belongs to the L-aspartate dehydrogenase family.</text>
</comment>
<keyword evidence="4 6" id="KW-0560">Oxidoreductase</keyword>
<dbReference type="EMBL" id="SPKJ01000017">
    <property type="protein sequence ID" value="MYZ47577.1"/>
    <property type="molecule type" value="Genomic_DNA"/>
</dbReference>
<comment type="pathway">
    <text evidence="6">Cofactor biosynthesis; NAD(+) biosynthesis; iminoaspartate from L-aspartate (dehydrogenase route): step 1/1.</text>
</comment>
<dbReference type="InterPro" id="IPR005106">
    <property type="entry name" value="Asp/hSer_DH_NAD-bd"/>
</dbReference>
<dbReference type="NCBIfam" id="NF009827">
    <property type="entry name" value="PRK13303.1-2"/>
    <property type="match status" value="1"/>
</dbReference>
<evidence type="ECO:0000256" key="3">
    <source>
        <dbReference type="ARBA" id="ARBA00022857"/>
    </source>
</evidence>
<keyword evidence="2 6" id="KW-0662">Pyridine nucleotide biosynthesis</keyword>
<dbReference type="Proteomes" id="UP000773614">
    <property type="component" value="Unassembled WGS sequence"/>
</dbReference>
<dbReference type="GO" id="GO:0051287">
    <property type="term" value="F:NAD binding"/>
    <property type="evidence" value="ECO:0007669"/>
    <property type="project" value="UniProtKB-UniRule"/>
</dbReference>
<feature type="domain" description="Aspartate dehydrogenase" evidence="7">
    <location>
        <begin position="171"/>
        <end position="258"/>
    </location>
</feature>
<comment type="catalytic activity">
    <reaction evidence="6">
        <text>L-aspartate + NADP(+) + H2O = oxaloacetate + NH4(+) + NADPH + H(+)</text>
        <dbReference type="Rhea" id="RHEA:11784"/>
        <dbReference type="ChEBI" id="CHEBI:15377"/>
        <dbReference type="ChEBI" id="CHEBI:15378"/>
        <dbReference type="ChEBI" id="CHEBI:16452"/>
        <dbReference type="ChEBI" id="CHEBI:28938"/>
        <dbReference type="ChEBI" id="CHEBI:29991"/>
        <dbReference type="ChEBI" id="CHEBI:57783"/>
        <dbReference type="ChEBI" id="CHEBI:58349"/>
        <dbReference type="EC" id="1.4.1.21"/>
    </reaction>
</comment>
<dbReference type="Gene3D" id="3.40.50.720">
    <property type="entry name" value="NAD(P)-binding Rossmann-like Domain"/>
    <property type="match status" value="1"/>
</dbReference>
<dbReference type="EC" id="1.4.1.21" evidence="6"/>
<dbReference type="InterPro" id="IPR002811">
    <property type="entry name" value="Asp_DH"/>
</dbReference>
<dbReference type="HAMAP" id="MF_01265">
    <property type="entry name" value="NadX"/>
    <property type="match status" value="1"/>
</dbReference>
<evidence type="ECO:0000259" key="7">
    <source>
        <dbReference type="Pfam" id="PF01958"/>
    </source>
</evidence>
<proteinExistence type="inferred from homology"/>
<dbReference type="SUPFAM" id="SSF51735">
    <property type="entry name" value="NAD(P)-binding Rossmann-fold domains"/>
    <property type="match status" value="1"/>
</dbReference>
<keyword evidence="5 6" id="KW-0520">NAD</keyword>
<evidence type="ECO:0000256" key="2">
    <source>
        <dbReference type="ARBA" id="ARBA00022642"/>
    </source>
</evidence>
<dbReference type="InterPro" id="IPR036291">
    <property type="entry name" value="NAD(P)-bd_dom_sf"/>
</dbReference>
<dbReference type="PANTHER" id="PTHR31873">
    <property type="entry name" value="L-ASPARTATE DEHYDROGENASE-RELATED"/>
    <property type="match status" value="1"/>
</dbReference>
<dbReference type="GO" id="GO:0033735">
    <property type="term" value="F:aspartate dehydrogenase [NAD(P)+] activity"/>
    <property type="evidence" value="ECO:0007669"/>
    <property type="project" value="UniProtKB-EC"/>
</dbReference>
<dbReference type="Pfam" id="PF03447">
    <property type="entry name" value="NAD_binding_3"/>
    <property type="match status" value="1"/>
</dbReference>
<dbReference type="OrthoDB" id="8456681at2"/>
<feature type="active site" evidence="6">
    <location>
        <position position="223"/>
    </location>
</feature>
<evidence type="ECO:0000313" key="9">
    <source>
        <dbReference type="EMBL" id="MYZ47577.1"/>
    </source>
</evidence>
<reference evidence="9" key="1">
    <citation type="submission" date="2019-03" db="EMBL/GenBank/DDBJ databases">
        <title>Afifella sp. nov., isolated from activated sludge.</title>
        <authorList>
            <person name="Li Q."/>
            <person name="Liu Y."/>
        </authorList>
    </citation>
    <scope>NUCLEOTIDE SEQUENCE</scope>
    <source>
        <strain evidence="9">L72</strain>
    </source>
</reference>
<dbReference type="InterPro" id="IPR011182">
    <property type="entry name" value="L-Asp_DH"/>
</dbReference>
<dbReference type="Pfam" id="PF01958">
    <property type="entry name" value="Asp_DH_C"/>
    <property type="match status" value="1"/>
</dbReference>
<dbReference type="SUPFAM" id="SSF55347">
    <property type="entry name" value="Glyceraldehyde-3-phosphate dehydrogenase-like, C-terminal domain"/>
    <property type="match status" value="1"/>
</dbReference>
<dbReference type="GO" id="GO:0009435">
    <property type="term" value="P:NAD+ biosynthetic process"/>
    <property type="evidence" value="ECO:0007669"/>
    <property type="project" value="UniProtKB-UniRule"/>
</dbReference>
<evidence type="ECO:0000313" key="10">
    <source>
        <dbReference type="Proteomes" id="UP000773614"/>
    </source>
</evidence>
<gene>
    <name evidence="6" type="primary">nadX</name>
    <name evidence="9" type="ORF">E4O86_07610</name>
</gene>
<dbReference type="NCBIfam" id="NF009829">
    <property type="entry name" value="PRK13303.1-4"/>
    <property type="match status" value="1"/>
</dbReference>
<evidence type="ECO:0000256" key="1">
    <source>
        <dbReference type="ARBA" id="ARBA00008331"/>
    </source>
</evidence>
<evidence type="ECO:0000259" key="8">
    <source>
        <dbReference type="Pfam" id="PF03447"/>
    </source>
</evidence>
<dbReference type="Gene3D" id="3.30.360.10">
    <property type="entry name" value="Dihydrodipicolinate Reductase, domain 2"/>
    <property type="match status" value="1"/>
</dbReference>
<comment type="function">
    <text evidence="6">Specifically catalyzes the NAD or NADP-dependent dehydrogenation of L-aspartate to iminoaspartate.</text>
</comment>
<evidence type="ECO:0000256" key="4">
    <source>
        <dbReference type="ARBA" id="ARBA00023002"/>
    </source>
</evidence>
<evidence type="ECO:0000256" key="6">
    <source>
        <dbReference type="HAMAP-Rule" id="MF_01265"/>
    </source>
</evidence>
<comment type="caution">
    <text evidence="9">The sequence shown here is derived from an EMBL/GenBank/DDBJ whole genome shotgun (WGS) entry which is preliminary data.</text>
</comment>
<comment type="miscellaneous">
    <text evidence="6">The iminoaspartate product is unstable in aqueous solution and can decompose to oxaloacetate and ammonia.</text>
</comment>